<gene>
    <name evidence="2" type="ORF">EV420DRAFT_1635848</name>
</gene>
<dbReference type="EMBL" id="JAUEPS010000003">
    <property type="protein sequence ID" value="KAK0466808.1"/>
    <property type="molecule type" value="Genomic_DNA"/>
</dbReference>
<feature type="region of interest" description="Disordered" evidence="1">
    <location>
        <begin position="129"/>
        <end position="158"/>
    </location>
</feature>
<dbReference type="AlphaFoldDB" id="A0AA39NJU5"/>
<evidence type="ECO:0000313" key="2">
    <source>
        <dbReference type="EMBL" id="KAK0466808.1"/>
    </source>
</evidence>
<name>A0AA39NJU5_ARMTA</name>
<dbReference type="Proteomes" id="UP001175211">
    <property type="component" value="Unassembled WGS sequence"/>
</dbReference>
<evidence type="ECO:0000313" key="3">
    <source>
        <dbReference type="Proteomes" id="UP001175211"/>
    </source>
</evidence>
<dbReference type="GeneID" id="85360047"/>
<dbReference type="RefSeq" id="XP_060337400.1">
    <property type="nucleotide sequence ID" value="XM_060476499.1"/>
</dbReference>
<comment type="caution">
    <text evidence="2">The sequence shown here is derived from an EMBL/GenBank/DDBJ whole genome shotgun (WGS) entry which is preliminary data.</text>
</comment>
<sequence length="215" mass="24444">MSPNSPLRSVGPLSSLSLQWTDDDDKNVWGLPPCPKRIPQALFSCSMQKTLKEHFDVYVHAIEHEETDEFWEWFMDIWVRLYPETVTNHWAKEYQASRIETRLDLMGSQIAKNELAMYKFMCSIPESVSDDSVSSSTSEDSTDQFLSGDDDDDDASTLSSQVSCSTSLLAWADDGHDILLTDGKQGKKAKKVGLELKMRAKTRLLYWQVALPVRK</sequence>
<organism evidence="2 3">
    <name type="scientific">Armillaria tabescens</name>
    <name type="common">Ringless honey mushroom</name>
    <name type="synonym">Agaricus tabescens</name>
    <dbReference type="NCBI Taxonomy" id="1929756"/>
    <lineage>
        <taxon>Eukaryota</taxon>
        <taxon>Fungi</taxon>
        <taxon>Dikarya</taxon>
        <taxon>Basidiomycota</taxon>
        <taxon>Agaricomycotina</taxon>
        <taxon>Agaricomycetes</taxon>
        <taxon>Agaricomycetidae</taxon>
        <taxon>Agaricales</taxon>
        <taxon>Marasmiineae</taxon>
        <taxon>Physalacriaceae</taxon>
        <taxon>Desarmillaria</taxon>
    </lineage>
</organism>
<accession>A0AA39NJU5</accession>
<evidence type="ECO:0000256" key="1">
    <source>
        <dbReference type="SAM" id="MobiDB-lite"/>
    </source>
</evidence>
<reference evidence="2" key="1">
    <citation type="submission" date="2023-06" db="EMBL/GenBank/DDBJ databases">
        <authorList>
            <consortium name="Lawrence Berkeley National Laboratory"/>
            <person name="Ahrendt S."/>
            <person name="Sahu N."/>
            <person name="Indic B."/>
            <person name="Wong-Bajracharya J."/>
            <person name="Merenyi Z."/>
            <person name="Ke H.-M."/>
            <person name="Monk M."/>
            <person name="Kocsube S."/>
            <person name="Drula E."/>
            <person name="Lipzen A."/>
            <person name="Balint B."/>
            <person name="Henrissat B."/>
            <person name="Andreopoulos B."/>
            <person name="Martin F.M."/>
            <person name="Harder C.B."/>
            <person name="Rigling D."/>
            <person name="Ford K.L."/>
            <person name="Foster G.D."/>
            <person name="Pangilinan J."/>
            <person name="Papanicolaou A."/>
            <person name="Barry K."/>
            <person name="LaButti K."/>
            <person name="Viragh M."/>
            <person name="Koriabine M."/>
            <person name="Yan M."/>
            <person name="Riley R."/>
            <person name="Champramary S."/>
            <person name="Plett K.L."/>
            <person name="Tsai I.J."/>
            <person name="Slot J."/>
            <person name="Sipos G."/>
            <person name="Plett J."/>
            <person name="Nagy L.G."/>
            <person name="Grigoriev I.V."/>
        </authorList>
    </citation>
    <scope>NUCLEOTIDE SEQUENCE</scope>
    <source>
        <strain evidence="2">CCBAS 213</strain>
    </source>
</reference>
<protein>
    <submittedName>
        <fullName evidence="2">Uncharacterized protein</fullName>
    </submittedName>
</protein>
<keyword evidence="3" id="KW-1185">Reference proteome</keyword>
<feature type="compositionally biased region" description="Low complexity" evidence="1">
    <location>
        <begin position="129"/>
        <end position="147"/>
    </location>
</feature>
<proteinExistence type="predicted"/>